<evidence type="ECO:0000256" key="1">
    <source>
        <dbReference type="SAM" id="MobiDB-lite"/>
    </source>
</evidence>
<organism evidence="2 3">
    <name type="scientific">Pyricularia oryzae</name>
    <name type="common">Rice blast fungus</name>
    <name type="synonym">Magnaporthe oryzae</name>
    <dbReference type="NCBI Taxonomy" id="318829"/>
    <lineage>
        <taxon>Eukaryota</taxon>
        <taxon>Fungi</taxon>
        <taxon>Dikarya</taxon>
        <taxon>Ascomycota</taxon>
        <taxon>Pezizomycotina</taxon>
        <taxon>Sordariomycetes</taxon>
        <taxon>Sordariomycetidae</taxon>
        <taxon>Magnaporthales</taxon>
        <taxon>Pyriculariaceae</taxon>
        <taxon>Pyricularia</taxon>
    </lineage>
</organism>
<dbReference type="EMBL" id="CP034206">
    <property type="protein sequence ID" value="QBZ58261.1"/>
    <property type="molecule type" value="Genomic_DNA"/>
</dbReference>
<name>A0A4P7NA85_PYROR</name>
<protein>
    <submittedName>
        <fullName evidence="2">Uncharacterized protein</fullName>
    </submittedName>
</protein>
<sequence length="176" mass="20016">MAPNDEKKRLVTEQPEPLDYHDMHYMDDMGKMDVDAELFCQYMGCIPENNLGIWYPRASDAFLHWANEHRRGGWHSPATRAEAQGVAAARQDRHRHNIPADTRSSRVRLELVKRMGEQGRRQQRCLHKPEQPSRLRQEMVPDELEGEGGNKSHGAASASTPVEPVLENPSGGLKKE</sequence>
<gene>
    <name evidence="2" type="ORF">PoMZ_03207</name>
</gene>
<dbReference type="Proteomes" id="UP000294847">
    <property type="component" value="Chromosome 3"/>
</dbReference>
<reference evidence="2 3" key="1">
    <citation type="journal article" date="2019" name="Mol. Biol. Evol.">
        <title>Blast fungal genomes show frequent chromosomal changes, gene gains and losses, and effector gene turnover.</title>
        <authorList>
            <person name="Gomez Luciano L.B."/>
            <person name="Jason Tsai I."/>
            <person name="Chuma I."/>
            <person name="Tosa Y."/>
            <person name="Chen Y.H."/>
            <person name="Li J.Y."/>
            <person name="Li M.Y."/>
            <person name="Jade Lu M.Y."/>
            <person name="Nakayashiki H."/>
            <person name="Li W.H."/>
        </authorList>
    </citation>
    <scope>NUCLEOTIDE SEQUENCE [LARGE SCALE GENOMIC DNA]</scope>
    <source>
        <strain evidence="2">MZ5-1-6</strain>
    </source>
</reference>
<evidence type="ECO:0000313" key="3">
    <source>
        <dbReference type="Proteomes" id="UP000294847"/>
    </source>
</evidence>
<dbReference type="VEuPathDB" id="FungiDB:M_BR32_EuGene_00122221"/>
<feature type="region of interest" description="Disordered" evidence="1">
    <location>
        <begin position="115"/>
        <end position="176"/>
    </location>
</feature>
<dbReference type="AlphaFoldDB" id="A0A4P7NA85"/>
<evidence type="ECO:0000313" key="2">
    <source>
        <dbReference type="EMBL" id="QBZ58261.1"/>
    </source>
</evidence>
<feature type="compositionally biased region" description="Basic and acidic residues" evidence="1">
    <location>
        <begin position="127"/>
        <end position="139"/>
    </location>
</feature>
<accession>A0A4P7NA85</accession>
<proteinExistence type="predicted"/>